<dbReference type="Proteomes" id="UP000005835">
    <property type="component" value="Unassembled WGS sequence"/>
</dbReference>
<reference evidence="1 2" key="1">
    <citation type="submission" date="2012-05" db="EMBL/GenBank/DDBJ databases">
        <title>The Genome Sequence of Sutterella wadsworthensis 2_1_59BFAA.</title>
        <authorList>
            <consortium name="The Broad Institute Genome Sequencing Platform"/>
            <person name="Earl A."/>
            <person name="Ward D."/>
            <person name="Feldgarden M."/>
            <person name="Gevers D."/>
            <person name="Daigneault M."/>
            <person name="Strauss J."/>
            <person name="Allen-Vercoe E."/>
            <person name="Walker B."/>
            <person name="Young S.K."/>
            <person name="Zeng Q."/>
            <person name="Gargeya S."/>
            <person name="Fitzgerald M."/>
            <person name="Haas B."/>
            <person name="Abouelleil A."/>
            <person name="Alvarado L."/>
            <person name="Arachchi H.M."/>
            <person name="Berlin A.M."/>
            <person name="Chapman S.B."/>
            <person name="Goldberg J."/>
            <person name="Griggs A."/>
            <person name="Gujja S."/>
            <person name="Hansen M."/>
            <person name="Howarth C."/>
            <person name="Imamovic A."/>
            <person name="Larimer J."/>
            <person name="McCowen C."/>
            <person name="Montmayeur A."/>
            <person name="Murphy C."/>
            <person name="Neiman D."/>
            <person name="Pearson M."/>
            <person name="Priest M."/>
            <person name="Roberts A."/>
            <person name="Saif S."/>
            <person name="Shea T."/>
            <person name="Sisk P."/>
            <person name="Sykes S."/>
            <person name="Wortman J."/>
            <person name="Nusbaum C."/>
            <person name="Birren B."/>
        </authorList>
    </citation>
    <scope>NUCLEOTIDE SEQUENCE [LARGE SCALE GENOMIC DNA]</scope>
    <source>
        <strain evidence="1 2">2_1_59BFAA</strain>
    </source>
</reference>
<accession>K1JKM0</accession>
<organism evidence="1 2">
    <name type="scientific">Sutterella wadsworthensis 2_1_59BFAA</name>
    <dbReference type="NCBI Taxonomy" id="742823"/>
    <lineage>
        <taxon>Bacteria</taxon>
        <taxon>Pseudomonadati</taxon>
        <taxon>Pseudomonadota</taxon>
        <taxon>Betaproteobacteria</taxon>
        <taxon>Burkholderiales</taxon>
        <taxon>Sutterellaceae</taxon>
        <taxon>Sutterella</taxon>
    </lineage>
</organism>
<dbReference type="RefSeq" id="WP_005433223.1">
    <property type="nucleotide sequence ID" value="NZ_JH815513.1"/>
</dbReference>
<dbReference type="STRING" id="742823.HMPREF9465_00180"/>
<dbReference type="OrthoDB" id="9155370at2"/>
<proteinExistence type="predicted"/>
<comment type="caution">
    <text evidence="1">The sequence shown here is derived from an EMBL/GenBank/DDBJ whole genome shotgun (WGS) entry which is preliminary data.</text>
</comment>
<keyword evidence="2" id="KW-1185">Reference proteome</keyword>
<dbReference type="PATRIC" id="fig|742823.3.peg.180"/>
<evidence type="ECO:0000313" key="2">
    <source>
        <dbReference type="Proteomes" id="UP000005835"/>
    </source>
</evidence>
<dbReference type="HOGENOM" id="CLU_1524372_0_0_4"/>
<evidence type="ECO:0000313" key="1">
    <source>
        <dbReference type="EMBL" id="EKB32165.1"/>
    </source>
</evidence>
<protein>
    <submittedName>
        <fullName evidence="1">Uncharacterized protein</fullName>
    </submittedName>
</protein>
<sequence length="188" mass="20655">MPQQARDAEFAPHAAIDLRDQNSMFLALEELGIACMQDAWIRSNDPGHKDAAAVHEQAEEFLADILMLLSTGGDESRIVQNGWAGAELAKHLRTSLRQELAAETAAQGLEGGTDAMSDEAVIRLALSCYLKDLELLTARDAHEKMLGRKIEPKEYIDFMIGWSGVFSGAKPSLELPMAFMIFKGAQKH</sequence>
<name>K1JKM0_9BURK</name>
<dbReference type="eggNOG" id="ENOG5030YE3">
    <property type="taxonomic scope" value="Bacteria"/>
</dbReference>
<dbReference type="AlphaFoldDB" id="K1JKM0"/>
<dbReference type="EMBL" id="ADMG01000007">
    <property type="protein sequence ID" value="EKB32165.1"/>
    <property type="molecule type" value="Genomic_DNA"/>
</dbReference>
<gene>
    <name evidence="1" type="ORF">HMPREF9465_00180</name>
</gene>